<dbReference type="Proteomes" id="UP000650833">
    <property type="component" value="Unassembled WGS sequence"/>
</dbReference>
<evidence type="ECO:0000259" key="7">
    <source>
        <dbReference type="Pfam" id="PF00724"/>
    </source>
</evidence>
<dbReference type="CDD" id="cd02932">
    <property type="entry name" value="OYE_YqiM_FMN"/>
    <property type="match status" value="1"/>
</dbReference>
<comment type="cofactor">
    <cofactor evidence="1">
        <name>FMN</name>
        <dbReference type="ChEBI" id="CHEBI:58210"/>
    </cofactor>
</comment>
<dbReference type="SUPFAM" id="SSF51395">
    <property type="entry name" value="FMN-linked oxidoreductases"/>
    <property type="match status" value="1"/>
</dbReference>
<evidence type="ECO:0000256" key="3">
    <source>
        <dbReference type="ARBA" id="ARBA00022643"/>
    </source>
</evidence>
<dbReference type="PANTHER" id="PTHR43303:SF4">
    <property type="entry name" value="NADPH DEHYDROGENASE C23G7.10C-RELATED"/>
    <property type="match status" value="1"/>
</dbReference>
<feature type="domain" description="NADH:flavin oxidoreductase/NADH oxidase N-terminal" evidence="7">
    <location>
        <begin position="28"/>
        <end position="377"/>
    </location>
</feature>
<dbReference type="Gene3D" id="3.20.20.70">
    <property type="entry name" value="Aldolase class I"/>
    <property type="match status" value="1"/>
</dbReference>
<gene>
    <name evidence="8" type="ORF">INT46_001229</name>
</gene>
<feature type="region of interest" description="Disordered" evidence="6">
    <location>
        <begin position="392"/>
        <end position="415"/>
    </location>
</feature>
<dbReference type="GO" id="GO:0010181">
    <property type="term" value="F:FMN binding"/>
    <property type="evidence" value="ECO:0007669"/>
    <property type="project" value="InterPro"/>
</dbReference>
<name>A0A8H7QPM1_9FUNG</name>
<evidence type="ECO:0000256" key="2">
    <source>
        <dbReference type="ARBA" id="ARBA00022630"/>
    </source>
</evidence>
<evidence type="ECO:0000256" key="4">
    <source>
        <dbReference type="ARBA" id="ARBA00022857"/>
    </source>
</evidence>
<dbReference type="GO" id="GO:0003959">
    <property type="term" value="F:NADPH dehydrogenase activity"/>
    <property type="evidence" value="ECO:0007669"/>
    <property type="project" value="InterPro"/>
</dbReference>
<evidence type="ECO:0000313" key="8">
    <source>
        <dbReference type="EMBL" id="KAG2196484.1"/>
    </source>
</evidence>
<organism evidence="8 9">
    <name type="scientific">Mucor plumbeus</name>
    <dbReference type="NCBI Taxonomy" id="97098"/>
    <lineage>
        <taxon>Eukaryota</taxon>
        <taxon>Fungi</taxon>
        <taxon>Fungi incertae sedis</taxon>
        <taxon>Mucoromycota</taxon>
        <taxon>Mucoromycotina</taxon>
        <taxon>Mucoromycetes</taxon>
        <taxon>Mucorales</taxon>
        <taxon>Mucorineae</taxon>
        <taxon>Mucoraceae</taxon>
        <taxon>Mucor</taxon>
    </lineage>
</organism>
<evidence type="ECO:0000256" key="1">
    <source>
        <dbReference type="ARBA" id="ARBA00001917"/>
    </source>
</evidence>
<dbReference type="InterPro" id="IPR001155">
    <property type="entry name" value="OxRdtase_FMN_N"/>
</dbReference>
<accession>A0A8H7QPM1</accession>
<comment type="caution">
    <text evidence="8">The sequence shown here is derived from an EMBL/GenBank/DDBJ whole genome shotgun (WGS) entry which is preliminary data.</text>
</comment>
<keyword evidence="4" id="KW-0521">NADP</keyword>
<keyword evidence="5" id="KW-0560">Oxidoreductase</keyword>
<keyword evidence="2" id="KW-0285">Flavoprotein</keyword>
<dbReference type="InterPro" id="IPR013785">
    <property type="entry name" value="Aldolase_TIM"/>
</dbReference>
<dbReference type="PANTHER" id="PTHR43303">
    <property type="entry name" value="NADPH DEHYDROGENASE C23G7.10C-RELATED"/>
    <property type="match status" value="1"/>
</dbReference>
<dbReference type="OrthoDB" id="72788at2759"/>
<dbReference type="Pfam" id="PF00724">
    <property type="entry name" value="Oxidored_FMN"/>
    <property type="match status" value="1"/>
</dbReference>
<sequence length="415" mass="45222">MLAVPIVASNAHKPAGTPVDPKAAKDIKLFQPFTQKSITMHNHIGVPPMCMYAAEDGHFNDFHVMHYGSLAIKGPGLIIIEASGVVPEGRITPQCAGLWKDSQIEGLKRVVDAIKSQGTVPGIQIGHAGRKASMSPPFKGDYIEEESNNGWPENVVGPSDIPFAEHYPQPNVMTKDDIKRAVQAFADAAVRADKAGVEVLEIHGAHGYLISTFLSSSSNNRTDEYGGSFENRSRFALEVVAAVRAVWPQSKPFWVRLSCTEYSNPDLMGENANGWDIYQTIRLAKELKKLGVDAIDCSSGGIIQGVQYPKGIPMYQVQFADAIKKEAEIATAAVGLINEGEDAESILQDGKADFVLVGREFLRDSAFVLVAAQSLNLEINWPQQYSWAVKKARRQNTSKTSTENKTNSEPMATLP</sequence>
<evidence type="ECO:0000256" key="5">
    <source>
        <dbReference type="ARBA" id="ARBA00023002"/>
    </source>
</evidence>
<proteinExistence type="predicted"/>
<feature type="compositionally biased region" description="Low complexity" evidence="6">
    <location>
        <begin position="397"/>
        <end position="409"/>
    </location>
</feature>
<dbReference type="GO" id="GO:0050661">
    <property type="term" value="F:NADP binding"/>
    <property type="evidence" value="ECO:0007669"/>
    <property type="project" value="InterPro"/>
</dbReference>
<dbReference type="InterPro" id="IPR044152">
    <property type="entry name" value="YqjM-like"/>
</dbReference>
<dbReference type="EMBL" id="JAEPRC010000474">
    <property type="protein sequence ID" value="KAG2196484.1"/>
    <property type="molecule type" value="Genomic_DNA"/>
</dbReference>
<reference evidence="8" key="1">
    <citation type="submission" date="2020-12" db="EMBL/GenBank/DDBJ databases">
        <title>Metabolic potential, ecology and presence of endohyphal bacteria is reflected in genomic diversity of Mucoromycotina.</title>
        <authorList>
            <person name="Muszewska A."/>
            <person name="Okrasinska A."/>
            <person name="Steczkiewicz K."/>
            <person name="Drgas O."/>
            <person name="Orlowska M."/>
            <person name="Perlinska-Lenart U."/>
            <person name="Aleksandrzak-Piekarczyk T."/>
            <person name="Szatraj K."/>
            <person name="Zielenkiewicz U."/>
            <person name="Pilsyk S."/>
            <person name="Malc E."/>
            <person name="Mieczkowski P."/>
            <person name="Kruszewska J.S."/>
            <person name="Biernat P."/>
            <person name="Pawlowska J."/>
        </authorList>
    </citation>
    <scope>NUCLEOTIDE SEQUENCE</scope>
    <source>
        <strain evidence="8">CBS 226.32</strain>
    </source>
</reference>
<evidence type="ECO:0000256" key="6">
    <source>
        <dbReference type="SAM" id="MobiDB-lite"/>
    </source>
</evidence>
<keyword evidence="3" id="KW-0288">FMN</keyword>
<keyword evidence="9" id="KW-1185">Reference proteome</keyword>
<evidence type="ECO:0000313" key="9">
    <source>
        <dbReference type="Proteomes" id="UP000650833"/>
    </source>
</evidence>
<protein>
    <recommendedName>
        <fullName evidence="7">NADH:flavin oxidoreductase/NADH oxidase N-terminal domain-containing protein</fullName>
    </recommendedName>
</protein>
<dbReference type="AlphaFoldDB" id="A0A8H7QPM1"/>